<evidence type="ECO:0000256" key="3">
    <source>
        <dbReference type="ARBA" id="ARBA00023082"/>
    </source>
</evidence>
<evidence type="ECO:0000259" key="7">
    <source>
        <dbReference type="Pfam" id="PF08281"/>
    </source>
</evidence>
<dbReference type="SUPFAM" id="SSF88946">
    <property type="entry name" value="Sigma2 domain of RNA polymerase sigma factors"/>
    <property type="match status" value="1"/>
</dbReference>
<keyword evidence="9" id="KW-1185">Reference proteome</keyword>
<feature type="domain" description="RNA polymerase sigma-70 region 2" evidence="6">
    <location>
        <begin position="17"/>
        <end position="83"/>
    </location>
</feature>
<name>A0ABP4EU64_9ACTN</name>
<dbReference type="InterPro" id="IPR013325">
    <property type="entry name" value="RNA_pol_sigma_r2"/>
</dbReference>
<dbReference type="EMBL" id="BAAAJE010000001">
    <property type="protein sequence ID" value="GAA1127914.1"/>
    <property type="molecule type" value="Genomic_DNA"/>
</dbReference>
<dbReference type="NCBIfam" id="TIGR02937">
    <property type="entry name" value="sigma70-ECF"/>
    <property type="match status" value="1"/>
</dbReference>
<dbReference type="RefSeq" id="WP_343905250.1">
    <property type="nucleotide sequence ID" value="NZ_BAAAJE010000001.1"/>
</dbReference>
<keyword evidence="3" id="KW-0731">Sigma factor</keyword>
<dbReference type="SUPFAM" id="SSF88659">
    <property type="entry name" value="Sigma3 and sigma4 domains of RNA polymerase sigma factors"/>
    <property type="match status" value="1"/>
</dbReference>
<dbReference type="Gene3D" id="1.10.10.10">
    <property type="entry name" value="Winged helix-like DNA-binding domain superfamily/Winged helix DNA-binding domain"/>
    <property type="match status" value="1"/>
</dbReference>
<dbReference type="InterPro" id="IPR014325">
    <property type="entry name" value="RNA_pol_sigma-E_actinobac"/>
</dbReference>
<keyword evidence="4" id="KW-0238">DNA-binding</keyword>
<dbReference type="Pfam" id="PF04542">
    <property type="entry name" value="Sigma70_r2"/>
    <property type="match status" value="1"/>
</dbReference>
<dbReference type="NCBIfam" id="TIGR02983">
    <property type="entry name" value="SigE-fam_strep"/>
    <property type="match status" value="1"/>
</dbReference>
<evidence type="ECO:0000256" key="2">
    <source>
        <dbReference type="ARBA" id="ARBA00023015"/>
    </source>
</evidence>
<evidence type="ECO:0000259" key="6">
    <source>
        <dbReference type="Pfam" id="PF04542"/>
    </source>
</evidence>
<dbReference type="InterPro" id="IPR014284">
    <property type="entry name" value="RNA_pol_sigma-70_dom"/>
</dbReference>
<comment type="caution">
    <text evidence="8">The sequence shown here is derived from an EMBL/GenBank/DDBJ whole genome shotgun (WGS) entry which is preliminary data.</text>
</comment>
<dbReference type="InterPro" id="IPR013324">
    <property type="entry name" value="RNA_pol_sigma_r3/r4-like"/>
</dbReference>
<dbReference type="Gene3D" id="1.10.1740.10">
    <property type="match status" value="1"/>
</dbReference>
<dbReference type="PANTHER" id="PTHR43133">
    <property type="entry name" value="RNA POLYMERASE ECF-TYPE SIGMA FACTO"/>
    <property type="match status" value="1"/>
</dbReference>
<reference evidence="9" key="1">
    <citation type="journal article" date="2019" name="Int. J. Syst. Evol. Microbiol.">
        <title>The Global Catalogue of Microorganisms (GCM) 10K type strain sequencing project: providing services to taxonomists for standard genome sequencing and annotation.</title>
        <authorList>
            <consortium name="The Broad Institute Genomics Platform"/>
            <consortium name="The Broad Institute Genome Sequencing Center for Infectious Disease"/>
            <person name="Wu L."/>
            <person name="Ma J."/>
        </authorList>
    </citation>
    <scope>NUCLEOTIDE SEQUENCE [LARGE SCALE GENOMIC DNA]</scope>
    <source>
        <strain evidence="9">JCM 11813</strain>
    </source>
</reference>
<organism evidence="8 9">
    <name type="scientific">Nocardioides aquiterrae</name>
    <dbReference type="NCBI Taxonomy" id="203799"/>
    <lineage>
        <taxon>Bacteria</taxon>
        <taxon>Bacillati</taxon>
        <taxon>Actinomycetota</taxon>
        <taxon>Actinomycetes</taxon>
        <taxon>Propionibacteriales</taxon>
        <taxon>Nocardioidaceae</taxon>
        <taxon>Nocardioides</taxon>
    </lineage>
</organism>
<dbReference type="InterPro" id="IPR007627">
    <property type="entry name" value="RNA_pol_sigma70_r2"/>
</dbReference>
<proteinExistence type="inferred from homology"/>
<evidence type="ECO:0000313" key="8">
    <source>
        <dbReference type="EMBL" id="GAA1127914.1"/>
    </source>
</evidence>
<evidence type="ECO:0000256" key="1">
    <source>
        <dbReference type="ARBA" id="ARBA00010641"/>
    </source>
</evidence>
<dbReference type="InterPro" id="IPR036388">
    <property type="entry name" value="WH-like_DNA-bd_sf"/>
</dbReference>
<dbReference type="InterPro" id="IPR039425">
    <property type="entry name" value="RNA_pol_sigma-70-like"/>
</dbReference>
<evidence type="ECO:0000256" key="5">
    <source>
        <dbReference type="ARBA" id="ARBA00023163"/>
    </source>
</evidence>
<keyword evidence="2" id="KW-0805">Transcription regulation</keyword>
<feature type="domain" description="RNA polymerase sigma factor 70 region 4 type 2" evidence="7">
    <location>
        <begin position="107"/>
        <end position="158"/>
    </location>
</feature>
<dbReference type="Proteomes" id="UP001499979">
    <property type="component" value="Unassembled WGS sequence"/>
</dbReference>
<comment type="similarity">
    <text evidence="1">Belongs to the sigma-70 factor family. ECF subfamily.</text>
</comment>
<protein>
    <submittedName>
        <fullName evidence="8">SigE family RNA polymerase sigma factor</fullName>
    </submittedName>
</protein>
<gene>
    <name evidence="8" type="ORF">GCM10009606_04460</name>
</gene>
<dbReference type="CDD" id="cd06171">
    <property type="entry name" value="Sigma70_r4"/>
    <property type="match status" value="1"/>
</dbReference>
<dbReference type="PANTHER" id="PTHR43133:SF50">
    <property type="entry name" value="ECF RNA POLYMERASE SIGMA FACTOR SIGM"/>
    <property type="match status" value="1"/>
</dbReference>
<dbReference type="InterPro" id="IPR013249">
    <property type="entry name" value="RNA_pol_sigma70_r4_t2"/>
</dbReference>
<evidence type="ECO:0000256" key="4">
    <source>
        <dbReference type="ARBA" id="ARBA00023125"/>
    </source>
</evidence>
<dbReference type="Pfam" id="PF08281">
    <property type="entry name" value="Sigma70_r4_2"/>
    <property type="match status" value="1"/>
</dbReference>
<sequence length="169" mass="19147">MSRASRDARDAEYAGFVTARQGHLRRVAYAICGDWHLAEDLLQTSLLKLYVAWPRIHSAGREEAYARQIIVRTSIDESRRPWRRERPGLEGRDEAARADLAPEERSALVDALQALPEMQRKVVVLRHWLGLSVEETARELRIAEGTVKSHSSRGLESLRGLLMTSEHPG</sequence>
<evidence type="ECO:0000313" key="9">
    <source>
        <dbReference type="Proteomes" id="UP001499979"/>
    </source>
</evidence>
<keyword evidence="5" id="KW-0804">Transcription</keyword>
<accession>A0ABP4EU64</accession>